<gene>
    <name evidence="2" type="ORF">PIB30_052208</name>
</gene>
<dbReference type="Pfam" id="PF00443">
    <property type="entry name" value="UCH"/>
    <property type="match status" value="1"/>
</dbReference>
<organism evidence="2 3">
    <name type="scientific">Stylosanthes scabra</name>
    <dbReference type="NCBI Taxonomy" id="79078"/>
    <lineage>
        <taxon>Eukaryota</taxon>
        <taxon>Viridiplantae</taxon>
        <taxon>Streptophyta</taxon>
        <taxon>Embryophyta</taxon>
        <taxon>Tracheophyta</taxon>
        <taxon>Spermatophyta</taxon>
        <taxon>Magnoliopsida</taxon>
        <taxon>eudicotyledons</taxon>
        <taxon>Gunneridae</taxon>
        <taxon>Pentapetalae</taxon>
        <taxon>rosids</taxon>
        <taxon>fabids</taxon>
        <taxon>Fabales</taxon>
        <taxon>Fabaceae</taxon>
        <taxon>Papilionoideae</taxon>
        <taxon>50 kb inversion clade</taxon>
        <taxon>dalbergioids sensu lato</taxon>
        <taxon>Dalbergieae</taxon>
        <taxon>Pterocarpus clade</taxon>
        <taxon>Stylosanthes</taxon>
    </lineage>
</organism>
<accession>A0ABU6XH30</accession>
<name>A0ABU6XH30_9FABA</name>
<evidence type="ECO:0000313" key="3">
    <source>
        <dbReference type="Proteomes" id="UP001341840"/>
    </source>
</evidence>
<keyword evidence="3" id="KW-1185">Reference proteome</keyword>
<feature type="domain" description="USP" evidence="1">
    <location>
        <begin position="1"/>
        <end position="226"/>
    </location>
</feature>
<reference evidence="2 3" key="1">
    <citation type="journal article" date="2023" name="Plants (Basel)">
        <title>Bridging the Gap: Combining Genomics and Transcriptomics Approaches to Understand Stylosanthes scabra, an Orphan Legume from the Brazilian Caatinga.</title>
        <authorList>
            <person name="Ferreira-Neto J.R.C."/>
            <person name="da Silva M.D."/>
            <person name="Binneck E."/>
            <person name="de Melo N.F."/>
            <person name="da Silva R.H."/>
            <person name="de Melo A.L.T.M."/>
            <person name="Pandolfi V."/>
            <person name="Bustamante F.O."/>
            <person name="Brasileiro-Vidal A.C."/>
            <person name="Benko-Iseppon A.M."/>
        </authorList>
    </citation>
    <scope>NUCLEOTIDE SEQUENCE [LARGE SCALE GENOMIC DNA]</scope>
    <source>
        <tissue evidence="2">Leaves</tissue>
    </source>
</reference>
<dbReference type="InterPro" id="IPR038765">
    <property type="entry name" value="Papain-like_cys_pep_sf"/>
</dbReference>
<proteinExistence type="predicted"/>
<evidence type="ECO:0000313" key="2">
    <source>
        <dbReference type="EMBL" id="MED6196962.1"/>
    </source>
</evidence>
<dbReference type="InterPro" id="IPR001394">
    <property type="entry name" value="Peptidase_C19_UCH"/>
</dbReference>
<dbReference type="PROSITE" id="PS50235">
    <property type="entry name" value="USP_3"/>
    <property type="match status" value="1"/>
</dbReference>
<evidence type="ECO:0000259" key="1">
    <source>
        <dbReference type="PROSITE" id="PS50235"/>
    </source>
</evidence>
<feature type="non-terminal residue" evidence="2">
    <location>
        <position position="226"/>
    </location>
</feature>
<dbReference type="InterPro" id="IPR050164">
    <property type="entry name" value="Peptidase_C19"/>
</dbReference>
<dbReference type="PANTHER" id="PTHR24006:SF747">
    <property type="entry name" value="UBIQUITIN CARBOXYL-TERMINAL HYDROLASE 20"/>
    <property type="match status" value="1"/>
</dbReference>
<comment type="caution">
    <text evidence="2">The sequence shown here is derived from an EMBL/GenBank/DDBJ whole genome shotgun (WGS) entry which is preliminary data.</text>
</comment>
<dbReference type="Proteomes" id="UP001341840">
    <property type="component" value="Unassembled WGS sequence"/>
</dbReference>
<dbReference type="SUPFAM" id="SSF54001">
    <property type="entry name" value="Cysteine proteinases"/>
    <property type="match status" value="1"/>
</dbReference>
<protein>
    <recommendedName>
        <fullName evidence="1">USP domain-containing protein</fullName>
    </recommendedName>
</protein>
<dbReference type="PANTHER" id="PTHR24006">
    <property type="entry name" value="UBIQUITIN CARBOXYL-TERMINAL HYDROLASE"/>
    <property type="match status" value="1"/>
</dbReference>
<sequence length="226" mass="25602">MASNATTTSFNPGIHYGFQLSLVGEIRLNPFNKILLPEIISSRTTPKPYTSLFTYNVGGQEDAHDFLLQVLDKVKGCFSDGAANPVDTVFRGETVSEGALDSYTKVEKIEANCVDCKELVVMGKQLLLSKTPKILVLQLKRFKKVESTNTYTKINQHVKYEVDLNLKEYSSKKEEDVKYKNDLYAIVVHKAPKTSGFQASRKLDLGHYYCIVRTEENTWYKLDDVQ</sequence>
<dbReference type="InterPro" id="IPR028889">
    <property type="entry name" value="USP"/>
</dbReference>
<dbReference type="EMBL" id="JASCZI010211825">
    <property type="protein sequence ID" value="MED6196962.1"/>
    <property type="molecule type" value="Genomic_DNA"/>
</dbReference>
<dbReference type="Gene3D" id="3.90.70.10">
    <property type="entry name" value="Cysteine proteinases"/>
    <property type="match status" value="1"/>
</dbReference>